<dbReference type="GO" id="GO:0005737">
    <property type="term" value="C:cytoplasm"/>
    <property type="evidence" value="ECO:0007669"/>
    <property type="project" value="UniProtKB-SubCell"/>
</dbReference>
<dbReference type="OrthoDB" id="9808022at2"/>
<dbReference type="RefSeq" id="WP_124315563.1">
    <property type="nucleotide sequence ID" value="NZ_AP028155.1"/>
</dbReference>
<sequence>MGIYVHVPFCRSKCFYCGFYSVASLTLKEAYLEAVEREIVLRRGYLPRQEMKTLYFGGGTPSYLEHGDLERIIRKLEENYLFATGMERTIELNPEDLVPGKLQGIKDLGFNRLSIGVQSFSDEQLKRINRTHSARQAMDGIALAAGMGFDNISMDLIIGLPGQTDEGLLGDVEKASSLPIAHLSVYMLSIDSNTVFEHMVRRGEFRLEDEEVMAGRYQRVCERLKELDFEHYEISNFARNGKYSRHNTSYWQQKPYIGFGPSAHSYDLYSRQWNTANLKTYIDHLNEGALSFEKEELKPVDLYNEYVMTSLRTMWGMEKQKLEGDYAMFWEQVQEQVRKYERSGDLVEEGGRWKISETGWVISDAILSDLFVV</sequence>
<reference evidence="12 13" key="1">
    <citation type="submission" date="2020-08" db="EMBL/GenBank/DDBJ databases">
        <title>Genomic Encyclopedia of Type Strains, Phase IV (KMG-IV): sequencing the most valuable type-strain genomes for metagenomic binning, comparative biology and taxonomic classification.</title>
        <authorList>
            <person name="Goeker M."/>
        </authorList>
    </citation>
    <scope>NUCLEOTIDE SEQUENCE [LARGE SCALE GENOMIC DNA]</scope>
    <source>
        <strain evidence="12 13">DSM 105721</strain>
    </source>
</reference>
<keyword evidence="13" id="KW-1185">Reference proteome</keyword>
<dbReference type="SMART" id="SM00729">
    <property type="entry name" value="Elp3"/>
    <property type="match status" value="1"/>
</dbReference>
<proteinExistence type="inferred from homology"/>
<dbReference type="SFLD" id="SFLDG01065">
    <property type="entry name" value="anaerobic_coproporphyrinogen-I"/>
    <property type="match status" value="1"/>
</dbReference>
<comment type="similarity">
    <text evidence="2">Belongs to the anaerobic coproporphyrinogen-III oxidase family. HemW subfamily.</text>
</comment>
<organism evidence="12 13">
    <name type="scientific">Butyricimonas faecihominis</name>
    <dbReference type="NCBI Taxonomy" id="1472416"/>
    <lineage>
        <taxon>Bacteria</taxon>
        <taxon>Pseudomonadati</taxon>
        <taxon>Bacteroidota</taxon>
        <taxon>Bacteroidia</taxon>
        <taxon>Bacteroidales</taxon>
        <taxon>Odoribacteraceae</taxon>
        <taxon>Butyricimonas</taxon>
    </lineage>
</organism>
<dbReference type="SFLD" id="SFLDS00029">
    <property type="entry name" value="Radical_SAM"/>
    <property type="match status" value="1"/>
</dbReference>
<keyword evidence="7 10" id="KW-0408">Iron</keyword>
<feature type="domain" description="Radical SAM core" evidence="11">
    <location>
        <begin position="1"/>
        <end position="230"/>
    </location>
</feature>
<evidence type="ECO:0000256" key="1">
    <source>
        <dbReference type="ARBA" id="ARBA00001966"/>
    </source>
</evidence>
<keyword evidence="12" id="KW-0560">Oxidoreductase</keyword>
<dbReference type="InterPro" id="IPR006638">
    <property type="entry name" value="Elp3/MiaA/NifB-like_rSAM"/>
</dbReference>
<comment type="function">
    <text evidence="10">Probably acts as a heme chaperone, transferring heme to an unknown acceptor. Binds one molecule of heme per monomer, possibly covalently. Binds 1 [4Fe-4S] cluster. The cluster is coordinated with 3 cysteines and an exchangeable S-adenosyl-L-methionine.</text>
</comment>
<comment type="cofactor">
    <cofactor evidence="1">
        <name>[4Fe-4S] cluster</name>
        <dbReference type="ChEBI" id="CHEBI:49883"/>
    </cofactor>
</comment>
<evidence type="ECO:0000256" key="7">
    <source>
        <dbReference type="ARBA" id="ARBA00023004"/>
    </source>
</evidence>
<evidence type="ECO:0000256" key="8">
    <source>
        <dbReference type="ARBA" id="ARBA00023014"/>
    </source>
</evidence>
<dbReference type="GeneID" id="93102590"/>
<dbReference type="PROSITE" id="PS51918">
    <property type="entry name" value="RADICAL_SAM"/>
    <property type="match status" value="1"/>
</dbReference>
<dbReference type="SFLD" id="SFLDF00288">
    <property type="entry name" value="HemN-like__clustered_with_nucl"/>
    <property type="match status" value="1"/>
</dbReference>
<dbReference type="SUPFAM" id="SSF102114">
    <property type="entry name" value="Radical SAM enzymes"/>
    <property type="match status" value="1"/>
</dbReference>
<evidence type="ECO:0000256" key="3">
    <source>
        <dbReference type="ARBA" id="ARBA00017228"/>
    </source>
</evidence>
<dbReference type="Pfam" id="PF06969">
    <property type="entry name" value="HemN_C"/>
    <property type="match status" value="1"/>
</dbReference>
<evidence type="ECO:0000256" key="10">
    <source>
        <dbReference type="RuleBase" id="RU364116"/>
    </source>
</evidence>
<dbReference type="InterPro" id="IPR007197">
    <property type="entry name" value="rSAM"/>
</dbReference>
<dbReference type="NCBIfam" id="TIGR00539">
    <property type="entry name" value="hemN_rel"/>
    <property type="match status" value="1"/>
</dbReference>
<dbReference type="Gene3D" id="3.20.20.70">
    <property type="entry name" value="Aldolase class I"/>
    <property type="match status" value="1"/>
</dbReference>
<keyword evidence="9 10" id="KW-0143">Chaperone</keyword>
<dbReference type="InterPro" id="IPR004559">
    <property type="entry name" value="HemW-like"/>
</dbReference>
<evidence type="ECO:0000256" key="6">
    <source>
        <dbReference type="ARBA" id="ARBA00022723"/>
    </source>
</evidence>
<dbReference type="CDD" id="cd01335">
    <property type="entry name" value="Radical_SAM"/>
    <property type="match status" value="1"/>
</dbReference>
<protein>
    <recommendedName>
        <fullName evidence="3 10">Heme chaperone HemW</fullName>
    </recommendedName>
</protein>
<dbReference type="GO" id="GO:0006779">
    <property type="term" value="P:porphyrin-containing compound biosynthetic process"/>
    <property type="evidence" value="ECO:0007669"/>
    <property type="project" value="InterPro"/>
</dbReference>
<dbReference type="SFLD" id="SFLDG01082">
    <property type="entry name" value="B12-binding_domain_containing"/>
    <property type="match status" value="1"/>
</dbReference>
<evidence type="ECO:0000313" key="13">
    <source>
        <dbReference type="Proteomes" id="UP000546007"/>
    </source>
</evidence>
<dbReference type="SFLD" id="SFLDF00562">
    <property type="entry name" value="HemN-like__clustered_with_heat"/>
    <property type="match status" value="1"/>
</dbReference>
<keyword evidence="8 10" id="KW-0411">Iron-sulfur</keyword>
<evidence type="ECO:0000259" key="11">
    <source>
        <dbReference type="PROSITE" id="PS51918"/>
    </source>
</evidence>
<dbReference type="InterPro" id="IPR058240">
    <property type="entry name" value="rSAM_sf"/>
</dbReference>
<dbReference type="Proteomes" id="UP000546007">
    <property type="component" value="Unassembled WGS sequence"/>
</dbReference>
<evidence type="ECO:0000313" key="12">
    <source>
        <dbReference type="EMBL" id="MBB4026001.1"/>
    </source>
</evidence>
<keyword evidence="5 10" id="KW-0949">S-adenosyl-L-methionine</keyword>
<dbReference type="GO" id="GO:0046872">
    <property type="term" value="F:metal ion binding"/>
    <property type="evidence" value="ECO:0007669"/>
    <property type="project" value="UniProtKB-UniRule"/>
</dbReference>
<keyword evidence="6 10" id="KW-0479">Metal-binding</keyword>
<evidence type="ECO:0000256" key="5">
    <source>
        <dbReference type="ARBA" id="ARBA00022691"/>
    </source>
</evidence>
<comment type="caution">
    <text evidence="12">The sequence shown here is derived from an EMBL/GenBank/DDBJ whole genome shotgun (WGS) entry which is preliminary data.</text>
</comment>
<dbReference type="PANTHER" id="PTHR13932">
    <property type="entry name" value="COPROPORPHYRINIGEN III OXIDASE"/>
    <property type="match status" value="1"/>
</dbReference>
<name>A0A7W6MYJ8_9BACT</name>
<dbReference type="InterPro" id="IPR010723">
    <property type="entry name" value="HemN_C"/>
</dbReference>
<gene>
    <name evidence="12" type="ORF">GGR14_001791</name>
</gene>
<dbReference type="Pfam" id="PF04055">
    <property type="entry name" value="Radical_SAM"/>
    <property type="match status" value="1"/>
</dbReference>
<comment type="subcellular location">
    <subcellularLocation>
        <location evidence="10">Cytoplasm</location>
    </subcellularLocation>
</comment>
<dbReference type="InterPro" id="IPR034505">
    <property type="entry name" value="Coproporphyrinogen-III_oxidase"/>
</dbReference>
<keyword evidence="4 10" id="KW-0349">Heme</keyword>
<keyword evidence="10" id="KW-0004">4Fe-4S</keyword>
<evidence type="ECO:0000256" key="2">
    <source>
        <dbReference type="ARBA" id="ARBA00006100"/>
    </source>
</evidence>
<evidence type="ECO:0000256" key="4">
    <source>
        <dbReference type="ARBA" id="ARBA00022617"/>
    </source>
</evidence>
<accession>A0A7W6MYJ8</accession>
<evidence type="ECO:0000256" key="9">
    <source>
        <dbReference type="ARBA" id="ARBA00023186"/>
    </source>
</evidence>
<dbReference type="EMBL" id="JACIES010000004">
    <property type="protein sequence ID" value="MBB4026001.1"/>
    <property type="molecule type" value="Genomic_DNA"/>
</dbReference>
<dbReference type="InterPro" id="IPR013785">
    <property type="entry name" value="Aldolase_TIM"/>
</dbReference>
<dbReference type="AlphaFoldDB" id="A0A7W6MYJ8"/>
<keyword evidence="10" id="KW-0963">Cytoplasm</keyword>
<dbReference type="GO" id="GO:0004109">
    <property type="term" value="F:coproporphyrinogen oxidase activity"/>
    <property type="evidence" value="ECO:0007669"/>
    <property type="project" value="InterPro"/>
</dbReference>
<dbReference type="GO" id="GO:0051539">
    <property type="term" value="F:4 iron, 4 sulfur cluster binding"/>
    <property type="evidence" value="ECO:0007669"/>
    <property type="project" value="UniProtKB-UniRule"/>
</dbReference>
<dbReference type="PANTHER" id="PTHR13932:SF5">
    <property type="entry name" value="RADICAL S-ADENOSYL METHIONINE DOMAIN-CONTAINING PROTEIN 1, MITOCHONDRIAL"/>
    <property type="match status" value="1"/>
</dbReference>